<evidence type="ECO:0000313" key="1">
    <source>
        <dbReference type="EMBL" id="UDW09940.1"/>
    </source>
</evidence>
<organism evidence="1">
    <name type="scientific">Escherichia phage 18-1-2</name>
    <dbReference type="NCBI Taxonomy" id="2883041"/>
    <lineage>
        <taxon>Viruses</taxon>
        <taxon>Duplodnaviria</taxon>
        <taxon>Heunggongvirae</taxon>
        <taxon>Uroviricota</taxon>
        <taxon>Caudoviricetes</taxon>
        <taxon>Vequintavirinae</taxon>
        <taxon>Avunavirus</taxon>
    </lineage>
</organism>
<accession>A0A8K1V1J3</accession>
<proteinExistence type="predicted"/>
<dbReference type="EMBL" id="OK136181">
    <property type="protein sequence ID" value="UDW09940.1"/>
    <property type="molecule type" value="Genomic_DNA"/>
</dbReference>
<protein>
    <submittedName>
        <fullName evidence="1">Uncharacterized protein</fullName>
    </submittedName>
</protein>
<sequence length="68" mass="7755">MNIEDIIKKIEQRGGTETLFQKCVVRFVVKRRWGGAKKYAHTCYVYELSSVADNIARCDGDLVGVDFL</sequence>
<reference evidence="1" key="1">
    <citation type="submission" date="2021-09" db="EMBL/GenBank/DDBJ databases">
        <authorList>
            <person name="Huang Q."/>
            <person name="Tao Y."/>
        </authorList>
    </citation>
    <scope>NUCLEOTIDE SEQUENCE</scope>
</reference>
<name>A0A8K1V1J3_9CAUD</name>